<dbReference type="HAMAP" id="MF_00272">
    <property type="entry name" value="GcvH"/>
    <property type="match status" value="1"/>
</dbReference>
<dbReference type="NCBIfam" id="NF002270">
    <property type="entry name" value="PRK01202.1"/>
    <property type="match status" value="1"/>
</dbReference>
<protein>
    <recommendedName>
        <fullName evidence="5">Glycine cleavage system H protein</fullName>
    </recommendedName>
</protein>
<dbReference type="InterPro" id="IPR017453">
    <property type="entry name" value="GCV_H_sub"/>
</dbReference>
<comment type="similarity">
    <text evidence="1 5">Belongs to the GcvH family.</text>
</comment>
<dbReference type="NCBIfam" id="TIGR00527">
    <property type="entry name" value="gcvH"/>
    <property type="match status" value="1"/>
</dbReference>
<keyword evidence="5" id="KW-0496">Mitochondrion</keyword>
<dbReference type="Gene3D" id="2.40.50.100">
    <property type="match status" value="1"/>
</dbReference>
<dbReference type="SUPFAM" id="SSF51230">
    <property type="entry name" value="Single hybrid motif"/>
    <property type="match status" value="1"/>
</dbReference>
<dbReference type="Pfam" id="PF01597">
    <property type="entry name" value="GCV_H"/>
    <property type="match status" value="1"/>
</dbReference>
<evidence type="ECO:0000256" key="5">
    <source>
        <dbReference type="RuleBase" id="RU364055"/>
    </source>
</evidence>
<feature type="domain" description="Lipoyl-binding" evidence="6">
    <location>
        <begin position="70"/>
        <end position="152"/>
    </location>
</feature>
<dbReference type="AlphaFoldDB" id="A0AAV7JKE3"/>
<organism evidence="7 8">
    <name type="scientific">Oopsacas minuta</name>
    <dbReference type="NCBI Taxonomy" id="111878"/>
    <lineage>
        <taxon>Eukaryota</taxon>
        <taxon>Metazoa</taxon>
        <taxon>Porifera</taxon>
        <taxon>Hexactinellida</taxon>
        <taxon>Hexasterophora</taxon>
        <taxon>Lyssacinosida</taxon>
        <taxon>Leucopsacidae</taxon>
        <taxon>Oopsacas</taxon>
    </lineage>
</organism>
<keyword evidence="2 4" id="KW-0450">Lipoyl</keyword>
<keyword evidence="8" id="KW-1185">Reference proteome</keyword>
<accession>A0AAV7JKE3</accession>
<evidence type="ECO:0000256" key="3">
    <source>
        <dbReference type="ARBA" id="ARBA00022946"/>
    </source>
</evidence>
<dbReference type="GO" id="GO:0019464">
    <property type="term" value="P:glycine decarboxylation via glycine cleavage system"/>
    <property type="evidence" value="ECO:0007669"/>
    <property type="project" value="UniProtKB-UniRule"/>
</dbReference>
<comment type="caution">
    <text evidence="7">The sequence shown here is derived from an EMBL/GenBank/DDBJ whole genome shotgun (WGS) entry which is preliminary data.</text>
</comment>
<dbReference type="GO" id="GO:0005960">
    <property type="term" value="C:glycine cleavage complex"/>
    <property type="evidence" value="ECO:0007669"/>
    <property type="project" value="UniProtKB-UniRule"/>
</dbReference>
<dbReference type="InterPro" id="IPR002930">
    <property type="entry name" value="GCV_H"/>
</dbReference>
<dbReference type="InterPro" id="IPR011053">
    <property type="entry name" value="Single_hybrid_motif"/>
</dbReference>
<dbReference type="PANTHER" id="PTHR11715:SF3">
    <property type="entry name" value="GLYCINE CLEAVAGE SYSTEM H PROTEIN-RELATED"/>
    <property type="match status" value="1"/>
</dbReference>
<evidence type="ECO:0000256" key="2">
    <source>
        <dbReference type="ARBA" id="ARBA00022823"/>
    </source>
</evidence>
<gene>
    <name evidence="7" type="ORF">LOD99_6952</name>
</gene>
<dbReference type="EMBL" id="JAKMXF010000324">
    <property type="protein sequence ID" value="KAI6648879.1"/>
    <property type="molecule type" value="Genomic_DNA"/>
</dbReference>
<keyword evidence="3 5" id="KW-0809">Transit peptide</keyword>
<evidence type="ECO:0000256" key="4">
    <source>
        <dbReference type="PIRSR" id="PIRSR617453-50"/>
    </source>
</evidence>
<dbReference type="GO" id="GO:0005739">
    <property type="term" value="C:mitochondrion"/>
    <property type="evidence" value="ECO:0007669"/>
    <property type="project" value="UniProtKB-SubCell"/>
</dbReference>
<dbReference type="Proteomes" id="UP001165289">
    <property type="component" value="Unassembled WGS sequence"/>
</dbReference>
<comment type="subcellular location">
    <subcellularLocation>
        <location evidence="5">Mitochondrion</location>
    </subcellularLocation>
</comment>
<name>A0AAV7JKE3_9METZ</name>
<comment type="cofactor">
    <cofactor evidence="5">
        <name>(R)-lipoate</name>
        <dbReference type="ChEBI" id="CHEBI:83088"/>
    </cofactor>
    <text evidence="5">Binds 1 lipoyl cofactor covalently.</text>
</comment>
<comment type="function">
    <text evidence="5">The H protein shuttles the methylamine group of glycine from the P protein to the T protein.</text>
</comment>
<reference evidence="7 8" key="1">
    <citation type="journal article" date="2023" name="BMC Biol.">
        <title>The compact genome of the sponge Oopsacas minuta (Hexactinellida) is lacking key metazoan core genes.</title>
        <authorList>
            <person name="Santini S."/>
            <person name="Schenkelaars Q."/>
            <person name="Jourda C."/>
            <person name="Duchesne M."/>
            <person name="Belahbib H."/>
            <person name="Rocher C."/>
            <person name="Selva M."/>
            <person name="Riesgo A."/>
            <person name="Vervoort M."/>
            <person name="Leys S.P."/>
            <person name="Kodjabachian L."/>
            <person name="Le Bivic A."/>
            <person name="Borchiellini C."/>
            <person name="Claverie J.M."/>
            <person name="Renard E."/>
        </authorList>
    </citation>
    <scope>NUCLEOTIDE SEQUENCE [LARGE SCALE GENOMIC DNA]</scope>
    <source>
        <strain evidence="7">SPO-2</strain>
    </source>
</reference>
<dbReference type="InterPro" id="IPR033753">
    <property type="entry name" value="GCV_H/Fam206"/>
</dbReference>
<dbReference type="PANTHER" id="PTHR11715">
    <property type="entry name" value="GLYCINE CLEAVAGE SYSTEM H PROTEIN"/>
    <property type="match status" value="1"/>
</dbReference>
<evidence type="ECO:0000313" key="8">
    <source>
        <dbReference type="Proteomes" id="UP001165289"/>
    </source>
</evidence>
<feature type="modified residue" description="N6-lipoyllysine" evidence="4">
    <location>
        <position position="111"/>
    </location>
</feature>
<sequence>MYLNKIARPPILFQCLRNPKPLAQIKLPSSHFTQRRPFAIEIPQKLKAPKNTKFTKTSEWVLRSENDKNTVTIGITNYAQVQLGDLVYAELVDKGSNLKKGDVLCLLESVKAASEVYLPFPGEVLEANKLVEEKPETINKSPYEDGWIIKLKISEDESMTDLMSEDQYEEFLDKN</sequence>
<proteinExistence type="inferred from homology"/>
<dbReference type="InterPro" id="IPR000089">
    <property type="entry name" value="Biotin_lipoyl"/>
</dbReference>
<dbReference type="InterPro" id="IPR003016">
    <property type="entry name" value="2-oxoA_DH_lipoyl-BS"/>
</dbReference>
<dbReference type="CDD" id="cd06848">
    <property type="entry name" value="GCS_H"/>
    <property type="match status" value="1"/>
</dbReference>
<dbReference type="GO" id="GO:0009249">
    <property type="term" value="P:protein lipoylation"/>
    <property type="evidence" value="ECO:0007669"/>
    <property type="project" value="TreeGrafter"/>
</dbReference>
<evidence type="ECO:0000256" key="1">
    <source>
        <dbReference type="ARBA" id="ARBA00009249"/>
    </source>
</evidence>
<evidence type="ECO:0000259" key="6">
    <source>
        <dbReference type="PROSITE" id="PS50968"/>
    </source>
</evidence>
<dbReference type="PROSITE" id="PS00189">
    <property type="entry name" value="LIPOYL"/>
    <property type="match status" value="1"/>
</dbReference>
<comment type="subunit">
    <text evidence="5">The glycine cleavage system is composed of four proteins: P, T, L and H.</text>
</comment>
<dbReference type="PROSITE" id="PS50968">
    <property type="entry name" value="BIOTINYL_LIPOYL"/>
    <property type="match status" value="1"/>
</dbReference>
<evidence type="ECO:0000313" key="7">
    <source>
        <dbReference type="EMBL" id="KAI6648879.1"/>
    </source>
</evidence>